<keyword evidence="4" id="KW-0472">Membrane</keyword>
<evidence type="ECO:0000256" key="2">
    <source>
        <dbReference type="ARBA" id="ARBA00006275"/>
    </source>
</evidence>
<protein>
    <submittedName>
        <fullName evidence="7">Membrane protein</fullName>
    </submittedName>
</protein>
<gene>
    <name evidence="7" type="ORF">HMPREF2137_10705</name>
</gene>
<accession>A0A095ZFY7</accession>
<comment type="caution">
    <text evidence="7">The sequence shown here is derived from an EMBL/GenBank/DDBJ whole genome shotgun (WGS) entry which is preliminary data.</text>
</comment>
<evidence type="ECO:0000256" key="4">
    <source>
        <dbReference type="ARBA" id="ARBA00023136"/>
    </source>
</evidence>
<evidence type="ECO:0000259" key="6">
    <source>
        <dbReference type="Pfam" id="PF07980"/>
    </source>
</evidence>
<dbReference type="SUPFAM" id="SSF48452">
    <property type="entry name" value="TPR-like"/>
    <property type="match status" value="1"/>
</dbReference>
<keyword evidence="5" id="KW-0998">Cell outer membrane</keyword>
<comment type="subcellular location">
    <subcellularLocation>
        <location evidence="1">Cell outer membrane</location>
    </subcellularLocation>
</comment>
<feature type="domain" description="RagB/SusD" evidence="6">
    <location>
        <begin position="365"/>
        <end position="593"/>
    </location>
</feature>
<dbReference type="Proteomes" id="UP000029556">
    <property type="component" value="Unassembled WGS sequence"/>
</dbReference>
<dbReference type="Gene3D" id="1.25.40.390">
    <property type="match status" value="1"/>
</dbReference>
<evidence type="ECO:0000256" key="3">
    <source>
        <dbReference type="ARBA" id="ARBA00022729"/>
    </source>
</evidence>
<keyword evidence="3" id="KW-0732">Signal</keyword>
<proteinExistence type="inferred from homology"/>
<dbReference type="Pfam" id="PF07980">
    <property type="entry name" value="SusD_RagB"/>
    <property type="match status" value="1"/>
</dbReference>
<dbReference type="OrthoDB" id="1031584at2"/>
<dbReference type="PROSITE" id="PS51257">
    <property type="entry name" value="PROKAR_LIPOPROTEIN"/>
    <property type="match status" value="1"/>
</dbReference>
<evidence type="ECO:0000256" key="5">
    <source>
        <dbReference type="ARBA" id="ARBA00023237"/>
    </source>
</evidence>
<evidence type="ECO:0000313" key="7">
    <source>
        <dbReference type="EMBL" id="KGF33660.1"/>
    </source>
</evidence>
<evidence type="ECO:0000256" key="1">
    <source>
        <dbReference type="ARBA" id="ARBA00004442"/>
    </source>
</evidence>
<organism evidence="7 8">
    <name type="scientific">Hoylesella buccalis DNF00853</name>
    <dbReference type="NCBI Taxonomy" id="1401074"/>
    <lineage>
        <taxon>Bacteria</taxon>
        <taxon>Pseudomonadati</taxon>
        <taxon>Bacteroidota</taxon>
        <taxon>Bacteroidia</taxon>
        <taxon>Bacteroidales</taxon>
        <taxon>Prevotellaceae</taxon>
        <taxon>Hoylesella</taxon>
    </lineage>
</organism>
<dbReference type="AlphaFoldDB" id="A0A095ZFY7"/>
<evidence type="ECO:0000313" key="8">
    <source>
        <dbReference type="Proteomes" id="UP000029556"/>
    </source>
</evidence>
<dbReference type="InterPro" id="IPR011990">
    <property type="entry name" value="TPR-like_helical_dom_sf"/>
</dbReference>
<sequence length="593" mass="67888">MKKQIFGLGLFLISITFTSCNDFLTLDPLDTVSYSPDFWDKESNIRLSTLDFYTTYFPGYRSGWARADWFADTNVADWTDDIAQLKATFFTKVAPVSTRGSGWDFDNVRALNLQIKSIEKSALNDEAKKHWLGVSRLLRGMEYASLVEKFGDVPYYADTIAQKNYNTLYKARDPRTVVMDKVLDDFNFAVENIRVSDGKPGLAINKDVAKAFASRFMLFEGTWQKYREKNNEAAKKYLMAAKNFAESIMNEGKYKLCNNYKDLTTSIDLAGNPEVIMYRAYVESIVTHSLMAFQNTEHEEKAPSKSLIDAYLTKNGLPIGQSGNNMFKGDKWFYDEIADRDPRLYANIDTTGIFLTGVVDVWAVSGYFGNRFVNESLKHLPGGRSYTCITDAPVMKYNEVLMNYIEAAAELSTLGAYNLTQKDFDKTINVLRDRPSTSMPHVTLDGGQLKVNGVVINDPKRDQDVSQLLWEIRRERRVELVFEGIRFNDLRRWSKLNYADMSLNPDLNRGAWVDKDRYVQWYNAKYPNKKPLTVENLKGVHLDGGGNSGYILPIKDKGKMRTYSEKDYLYPLPKDQITLYESRGFKLPQNPGW</sequence>
<dbReference type="RefSeq" id="WP_036874307.1">
    <property type="nucleotide sequence ID" value="NZ_JRNN01000080.1"/>
</dbReference>
<comment type="similarity">
    <text evidence="2">Belongs to the SusD family.</text>
</comment>
<dbReference type="GO" id="GO:0009279">
    <property type="term" value="C:cell outer membrane"/>
    <property type="evidence" value="ECO:0007669"/>
    <property type="project" value="UniProtKB-SubCell"/>
</dbReference>
<reference evidence="7 8" key="1">
    <citation type="submission" date="2014-07" db="EMBL/GenBank/DDBJ databases">
        <authorList>
            <person name="McCorrison J."/>
            <person name="Sanka R."/>
            <person name="Torralba M."/>
            <person name="Gillis M."/>
            <person name="Haft D.H."/>
            <person name="Methe B."/>
            <person name="Sutton G."/>
            <person name="Nelson K.E."/>
        </authorList>
    </citation>
    <scope>NUCLEOTIDE SEQUENCE [LARGE SCALE GENOMIC DNA]</scope>
    <source>
        <strain evidence="7 8">DNF00853</strain>
    </source>
</reference>
<dbReference type="InterPro" id="IPR012944">
    <property type="entry name" value="SusD_RagB_dom"/>
</dbReference>
<name>A0A095ZFY7_9BACT</name>
<dbReference type="EMBL" id="JRNN01000080">
    <property type="protein sequence ID" value="KGF33660.1"/>
    <property type="molecule type" value="Genomic_DNA"/>
</dbReference>